<dbReference type="InterPro" id="IPR036058">
    <property type="entry name" value="Kazal_dom_sf"/>
</dbReference>
<dbReference type="AlphaFoldDB" id="A0A7R8VQX7"/>
<keyword evidence="1" id="KW-0812">Transmembrane</keyword>
<feature type="transmembrane region" description="Helical" evidence="1">
    <location>
        <begin position="53"/>
        <end position="72"/>
    </location>
</feature>
<gene>
    <name evidence="2" type="ORF">TDIB3V08_LOCUS9335</name>
</gene>
<name>A0A7R8VQX7_TIMDO</name>
<reference evidence="2" key="1">
    <citation type="submission" date="2020-11" db="EMBL/GenBank/DDBJ databases">
        <authorList>
            <person name="Tran Van P."/>
        </authorList>
    </citation>
    <scope>NUCLEOTIDE SEQUENCE</scope>
</reference>
<accession>A0A7R8VQX7</accession>
<keyword evidence="1" id="KW-1133">Transmembrane helix</keyword>
<organism evidence="2">
    <name type="scientific">Timema douglasi</name>
    <name type="common">Walking stick</name>
    <dbReference type="NCBI Taxonomy" id="61478"/>
    <lineage>
        <taxon>Eukaryota</taxon>
        <taxon>Metazoa</taxon>
        <taxon>Ecdysozoa</taxon>
        <taxon>Arthropoda</taxon>
        <taxon>Hexapoda</taxon>
        <taxon>Insecta</taxon>
        <taxon>Pterygota</taxon>
        <taxon>Neoptera</taxon>
        <taxon>Polyneoptera</taxon>
        <taxon>Phasmatodea</taxon>
        <taxon>Timematodea</taxon>
        <taxon>Timematoidea</taxon>
        <taxon>Timematidae</taxon>
        <taxon>Timema</taxon>
    </lineage>
</organism>
<protein>
    <recommendedName>
        <fullName evidence="3">Kazal-like domain-containing protein</fullName>
    </recommendedName>
</protein>
<dbReference type="EMBL" id="OA570268">
    <property type="protein sequence ID" value="CAD7203159.1"/>
    <property type="molecule type" value="Genomic_DNA"/>
</dbReference>
<dbReference type="SUPFAM" id="SSF100895">
    <property type="entry name" value="Kazal-type serine protease inhibitors"/>
    <property type="match status" value="1"/>
</dbReference>
<proteinExistence type="predicted"/>
<keyword evidence="1" id="KW-0472">Membrane</keyword>
<evidence type="ECO:0000256" key="1">
    <source>
        <dbReference type="SAM" id="Phobius"/>
    </source>
</evidence>
<dbReference type="Gene3D" id="3.30.60.30">
    <property type="match status" value="1"/>
</dbReference>
<evidence type="ECO:0008006" key="3">
    <source>
        <dbReference type="Google" id="ProtNLM"/>
    </source>
</evidence>
<evidence type="ECO:0000313" key="2">
    <source>
        <dbReference type="EMBL" id="CAD7203159.1"/>
    </source>
</evidence>
<sequence length="248" mass="27322">MYNVKPKDLPDEIQEEVIELQNNSNFKDLFKSGLRVAYNQVALKSLQLFNPPLAAFVLVQVLFISTLGLLLVRRGGEGCPEICPSLWQPLCAGVGGVETRTFSNMCQMAVHNCNQEAGRNEGGVRIRGPGTGSTVRNPRTMSQGGMRVGSIGFLKVYYPTPIFLIKRSSGYTHDDQGICRHSPISSSKVLPILNDLPTAFLLSPLITLWLCPMGDLALASIFSYFENVAKECLLIQMVQTLLQELSQD</sequence>